<accession>A0AAV6QCL9</accession>
<sequence length="229" mass="26156">MFIFTFHSANALDNKRSRSEVVFGERAITLRTPSQHEDIMGFIRSNMMHDAAARKTYCRAVQRRKRDVTHGQKPQQYIVKWQGHIKPDLVFVLVSSLSISPVIPRPCCVSVFGPHGCMVLMHVRIEKKYRELRNRLERITGRDAEQRSRDKDEKRQSNRTMSYDLSRQQINNDQNGSDAARAVIPIIVCPGGETVAISAAVKPLDSIIAASIIVFQQRFHRDDHGNEFA</sequence>
<evidence type="ECO:0000313" key="2">
    <source>
        <dbReference type="EMBL" id="KAG7488912.1"/>
    </source>
</evidence>
<feature type="region of interest" description="Disordered" evidence="1">
    <location>
        <begin position="142"/>
        <end position="176"/>
    </location>
</feature>
<gene>
    <name evidence="2" type="ORF">JOB18_001103</name>
</gene>
<name>A0AAV6QCL9_SOLSE</name>
<evidence type="ECO:0000313" key="3">
    <source>
        <dbReference type="Proteomes" id="UP000693946"/>
    </source>
</evidence>
<keyword evidence="3" id="KW-1185">Reference proteome</keyword>
<dbReference type="Proteomes" id="UP000693946">
    <property type="component" value="Linkage Group LG5"/>
</dbReference>
<organism evidence="2 3">
    <name type="scientific">Solea senegalensis</name>
    <name type="common">Senegalese sole</name>
    <dbReference type="NCBI Taxonomy" id="28829"/>
    <lineage>
        <taxon>Eukaryota</taxon>
        <taxon>Metazoa</taxon>
        <taxon>Chordata</taxon>
        <taxon>Craniata</taxon>
        <taxon>Vertebrata</taxon>
        <taxon>Euteleostomi</taxon>
        <taxon>Actinopterygii</taxon>
        <taxon>Neopterygii</taxon>
        <taxon>Teleostei</taxon>
        <taxon>Neoteleostei</taxon>
        <taxon>Acanthomorphata</taxon>
        <taxon>Carangaria</taxon>
        <taxon>Pleuronectiformes</taxon>
        <taxon>Pleuronectoidei</taxon>
        <taxon>Soleidae</taxon>
        <taxon>Solea</taxon>
    </lineage>
</organism>
<evidence type="ECO:0000256" key="1">
    <source>
        <dbReference type="SAM" id="MobiDB-lite"/>
    </source>
</evidence>
<reference evidence="2 3" key="1">
    <citation type="journal article" date="2021" name="Sci. Rep.">
        <title>Chromosome anchoring in Senegalese sole (Solea senegalensis) reveals sex-associated markers and genome rearrangements in flatfish.</title>
        <authorList>
            <person name="Guerrero-Cozar I."/>
            <person name="Gomez-Garrido J."/>
            <person name="Berbel C."/>
            <person name="Martinez-Blanch J.F."/>
            <person name="Alioto T."/>
            <person name="Claros M.G."/>
            <person name="Gagnaire P.A."/>
            <person name="Manchado M."/>
        </authorList>
    </citation>
    <scope>NUCLEOTIDE SEQUENCE [LARGE SCALE GENOMIC DNA]</scope>
    <source>
        <strain evidence="2">Sse05_10M</strain>
    </source>
</reference>
<dbReference type="AlphaFoldDB" id="A0AAV6QCL9"/>
<proteinExistence type="predicted"/>
<protein>
    <submittedName>
        <fullName evidence="2">Uncharacterized protein</fullName>
    </submittedName>
</protein>
<comment type="caution">
    <text evidence="2">The sequence shown here is derived from an EMBL/GenBank/DDBJ whole genome shotgun (WGS) entry which is preliminary data.</text>
</comment>
<feature type="compositionally biased region" description="Polar residues" evidence="1">
    <location>
        <begin position="158"/>
        <end position="176"/>
    </location>
</feature>
<dbReference type="EMBL" id="JAGKHQ010000017">
    <property type="protein sequence ID" value="KAG7488912.1"/>
    <property type="molecule type" value="Genomic_DNA"/>
</dbReference>
<feature type="compositionally biased region" description="Basic and acidic residues" evidence="1">
    <location>
        <begin position="142"/>
        <end position="156"/>
    </location>
</feature>